<keyword evidence="2" id="KW-1185">Reference proteome</keyword>
<dbReference type="EMBL" id="JAWDIE010000005">
    <property type="protein sequence ID" value="MEJ7137741.1"/>
    <property type="molecule type" value="Genomic_DNA"/>
</dbReference>
<sequence length="393" mass="42925">MHPQDPASAAAPFEDEDEISLLDLLRVVAENLWLLILGPLLIGLAALGITFAITPTFTATTTFLPPQQQQSAAASMLQSLGGLASLAGAATGIKSPSDQYVAFLGTNTIMDAMIKRFDLKKRYEQETLDGTRKALKAKTQTDDGKKTGLISVSVDDKDPKFAAELANAYVQELGKMLDRVSLTEAQQRRAFFQKQMDEAQKKLADAESALGASGVNASTIKLSPDTAIAVVATLQAKIAALQVQMAAMRGYLTENAPEFRQALDQMKALREQLAEAQRRDQDSGLPASVDSGYINKYRNFKYQETLFEMMAKQYEVARIDESREGAVIQIVDPAMPPELKSKPKKGLIAVLATLGAGFVLLLFVFVREAWRNARNDPEAAEKIEAIRQALSRR</sequence>
<protein>
    <submittedName>
        <fullName evidence="1">Wzz/FepE/Etk N-terminal domain-containing protein</fullName>
    </submittedName>
</protein>
<comment type="caution">
    <text evidence="1">The sequence shown here is derived from an EMBL/GenBank/DDBJ whole genome shotgun (WGS) entry which is preliminary data.</text>
</comment>
<evidence type="ECO:0000313" key="1">
    <source>
        <dbReference type="EMBL" id="MEJ7137741.1"/>
    </source>
</evidence>
<dbReference type="Proteomes" id="UP001364695">
    <property type="component" value="Unassembled WGS sequence"/>
</dbReference>
<gene>
    <name evidence="1" type="ORF">RV045_04745</name>
</gene>
<evidence type="ECO:0000313" key="2">
    <source>
        <dbReference type="Proteomes" id="UP001364695"/>
    </source>
</evidence>
<accession>A0ACC6P0N9</accession>
<reference evidence="1" key="1">
    <citation type="submission" date="2023-10" db="EMBL/GenBank/DDBJ databases">
        <title>Amphibacter perezi, gen. nov., sp. nov. a novel taxa of the family Comamonadaceae, class Betaproteobacteria isolated from the skin microbiota of Pelophylax perezi from different populations.</title>
        <authorList>
            <person name="Costa S."/>
            <person name="Proenca D.N."/>
            <person name="Lopes I."/>
            <person name="Morais P.V."/>
        </authorList>
    </citation>
    <scope>NUCLEOTIDE SEQUENCE</scope>
    <source>
        <strain evidence="1">SL12-8</strain>
    </source>
</reference>
<name>A0ACC6P0N9_9BURK</name>
<proteinExistence type="predicted"/>
<organism evidence="1 2">
    <name type="scientific">Amphibiibacter pelophylacis</name>
    <dbReference type="NCBI Taxonomy" id="1799477"/>
    <lineage>
        <taxon>Bacteria</taxon>
        <taxon>Pseudomonadati</taxon>
        <taxon>Pseudomonadota</taxon>
        <taxon>Betaproteobacteria</taxon>
        <taxon>Burkholderiales</taxon>
        <taxon>Sphaerotilaceae</taxon>
        <taxon>Amphibiibacter</taxon>
    </lineage>
</organism>